<evidence type="ECO:0000256" key="1">
    <source>
        <dbReference type="ARBA" id="ARBA00004299"/>
    </source>
</evidence>
<evidence type="ECO:0000256" key="8">
    <source>
        <dbReference type="ARBA" id="ARBA00022824"/>
    </source>
</evidence>
<keyword evidence="7 16" id="KW-0479">Metal-binding</keyword>
<dbReference type="Gene3D" id="2.60.40.1670">
    <property type="entry name" value="beta-sandwich domain of Sec23/24"/>
    <property type="match status" value="1"/>
</dbReference>
<dbReference type="CDD" id="cd01478">
    <property type="entry name" value="Sec23-like"/>
    <property type="match status" value="1"/>
</dbReference>
<feature type="domain" description="Gelsolin-like" evidence="17">
    <location>
        <begin position="642"/>
        <end position="727"/>
    </location>
</feature>
<dbReference type="Pfam" id="PF04815">
    <property type="entry name" value="Sec23_helical"/>
    <property type="match status" value="1"/>
</dbReference>
<dbReference type="Pfam" id="PF04811">
    <property type="entry name" value="Sec23_trunk"/>
    <property type="match status" value="1"/>
</dbReference>
<evidence type="ECO:0000256" key="12">
    <source>
        <dbReference type="ARBA" id="ARBA00023034"/>
    </source>
</evidence>
<evidence type="ECO:0000256" key="4">
    <source>
        <dbReference type="ARBA" id="ARBA00021212"/>
    </source>
</evidence>
<dbReference type="InterPro" id="IPR037364">
    <property type="entry name" value="Sec23"/>
</dbReference>
<dbReference type="FunFam" id="3.40.50.410:FF:000008">
    <property type="entry name" value="Protein transport protein SEC23"/>
    <property type="match status" value="1"/>
</dbReference>
<dbReference type="GO" id="GO:0005789">
    <property type="term" value="C:endoplasmic reticulum membrane"/>
    <property type="evidence" value="ECO:0007669"/>
    <property type="project" value="UniProtKB-SubCell"/>
</dbReference>
<dbReference type="InterPro" id="IPR006900">
    <property type="entry name" value="Sec23/24_helical_dom"/>
</dbReference>
<dbReference type="InterPro" id="IPR007123">
    <property type="entry name" value="Gelsolin-like_dom"/>
</dbReference>
<keyword evidence="9 16" id="KW-0862">Zinc</keyword>
<evidence type="ECO:0000256" key="3">
    <source>
        <dbReference type="ARBA" id="ARBA00009210"/>
    </source>
</evidence>
<dbReference type="InterPro" id="IPR029006">
    <property type="entry name" value="ADF-H/Gelsolin-like_dom_sf"/>
</dbReference>
<dbReference type="SUPFAM" id="SSF81995">
    <property type="entry name" value="beta-sandwich domain of Sec23/24"/>
    <property type="match status" value="1"/>
</dbReference>
<evidence type="ECO:0000259" key="19">
    <source>
        <dbReference type="Pfam" id="PF04811"/>
    </source>
</evidence>
<dbReference type="InterPro" id="IPR006896">
    <property type="entry name" value="Sec23/24_trunk_dom"/>
</dbReference>
<organism evidence="22 23">
    <name type="scientific">Ampelomyces quisqualis</name>
    <name type="common">Powdery mildew agent</name>
    <dbReference type="NCBI Taxonomy" id="50730"/>
    <lineage>
        <taxon>Eukaryota</taxon>
        <taxon>Fungi</taxon>
        <taxon>Dikarya</taxon>
        <taxon>Ascomycota</taxon>
        <taxon>Pezizomycotina</taxon>
        <taxon>Dothideomycetes</taxon>
        <taxon>Pleosporomycetidae</taxon>
        <taxon>Pleosporales</taxon>
        <taxon>Pleosporineae</taxon>
        <taxon>Phaeosphaeriaceae</taxon>
        <taxon>Ampelomyces</taxon>
    </lineage>
</organism>
<dbReference type="Gene3D" id="1.20.120.730">
    <property type="entry name" value="Sec23/Sec24 helical domain"/>
    <property type="match status" value="1"/>
</dbReference>
<evidence type="ECO:0000256" key="7">
    <source>
        <dbReference type="ARBA" id="ARBA00022723"/>
    </source>
</evidence>
<dbReference type="GO" id="GO:0000139">
    <property type="term" value="C:Golgi membrane"/>
    <property type="evidence" value="ECO:0007669"/>
    <property type="project" value="UniProtKB-SubCell"/>
</dbReference>
<gene>
    <name evidence="22" type="ORF">BDU57DRAFT_510622</name>
</gene>
<evidence type="ECO:0000256" key="6">
    <source>
        <dbReference type="ARBA" id="ARBA00022490"/>
    </source>
</evidence>
<dbReference type="OrthoDB" id="10256289at2759"/>
<feature type="domain" description="Zinc finger Sec23/Sec24-type" evidence="18">
    <location>
        <begin position="61"/>
        <end position="100"/>
    </location>
</feature>
<dbReference type="GO" id="GO:0008270">
    <property type="term" value="F:zinc ion binding"/>
    <property type="evidence" value="ECO:0007669"/>
    <property type="project" value="InterPro"/>
</dbReference>
<dbReference type="InterPro" id="IPR036174">
    <property type="entry name" value="Znf_Sec23_Sec24_sf"/>
</dbReference>
<keyword evidence="23" id="KW-1185">Reference proteome</keyword>
<evidence type="ECO:0000256" key="9">
    <source>
        <dbReference type="ARBA" id="ARBA00022833"/>
    </source>
</evidence>
<dbReference type="SUPFAM" id="SSF82754">
    <property type="entry name" value="C-terminal, gelsolin-like domain of Sec23/24"/>
    <property type="match status" value="1"/>
</dbReference>
<dbReference type="SUPFAM" id="SSF81811">
    <property type="entry name" value="Helical domain of Sec23/24"/>
    <property type="match status" value="1"/>
</dbReference>
<dbReference type="GO" id="GO:0005096">
    <property type="term" value="F:GTPase activator activity"/>
    <property type="evidence" value="ECO:0007669"/>
    <property type="project" value="TreeGrafter"/>
</dbReference>
<dbReference type="Proteomes" id="UP000800096">
    <property type="component" value="Unassembled WGS sequence"/>
</dbReference>
<dbReference type="InterPro" id="IPR006895">
    <property type="entry name" value="Znf_Sec23_Sec24"/>
</dbReference>
<evidence type="ECO:0000259" key="17">
    <source>
        <dbReference type="Pfam" id="PF00626"/>
    </source>
</evidence>
<comment type="function">
    <text evidence="15 16">Component of the coat protein complex II (COPII) which promotes the formation of transport vesicles from the endoplasmic reticulum (ER). The coat has two main functions, the physical deformation of the endoplasmic reticulum membrane into vesicles and the selection of cargo molecules.</text>
</comment>
<evidence type="ECO:0000256" key="14">
    <source>
        <dbReference type="ARBA" id="ARBA00023329"/>
    </source>
</evidence>
<evidence type="ECO:0000313" key="23">
    <source>
        <dbReference type="Proteomes" id="UP000800096"/>
    </source>
</evidence>
<comment type="subcellular location">
    <subcellularLocation>
        <location evidence="16">Cytoplasm</location>
    </subcellularLocation>
    <subcellularLocation>
        <location evidence="1 16">Cytoplasmic vesicle</location>
        <location evidence="1 16">COPII-coated vesicle membrane</location>
        <topology evidence="1 16">Peripheral membrane protein</topology>
        <orientation evidence="1 16">Cytoplasmic side</orientation>
    </subcellularLocation>
    <subcellularLocation>
        <location evidence="2 16">Endoplasmic reticulum membrane</location>
        <topology evidence="2 16">Peripheral membrane protein</topology>
        <orientation evidence="2 16">Cytoplasmic side</orientation>
    </subcellularLocation>
    <subcellularLocation>
        <location evidence="16">Golgi apparatus membrane</location>
        <topology evidence="16">Peripheral membrane protein</topology>
        <orientation evidence="16">Cytoplasmic side</orientation>
    </subcellularLocation>
</comment>
<evidence type="ECO:0000259" key="21">
    <source>
        <dbReference type="Pfam" id="PF08033"/>
    </source>
</evidence>
<keyword evidence="10 16" id="KW-0931">ER-Golgi transport</keyword>
<evidence type="ECO:0000256" key="15">
    <source>
        <dbReference type="ARBA" id="ARBA00025471"/>
    </source>
</evidence>
<feature type="domain" description="Sec23/Sec24 trunk" evidence="19">
    <location>
        <begin position="128"/>
        <end position="397"/>
    </location>
</feature>
<keyword evidence="6 16" id="KW-0963">Cytoplasm</keyword>
<keyword evidence="8 16" id="KW-0256">Endoplasmic reticulum</keyword>
<feature type="domain" description="Sec23/Sec24 beta-sandwich" evidence="21">
    <location>
        <begin position="408"/>
        <end position="512"/>
    </location>
</feature>
<proteinExistence type="inferred from homology"/>
<name>A0A6A5R0X8_AMPQU</name>
<dbReference type="InterPro" id="IPR036180">
    <property type="entry name" value="Gelsolin-like_dom_sf"/>
</dbReference>
<dbReference type="PANTHER" id="PTHR11141">
    <property type="entry name" value="PROTEIN TRANSPORT PROTEIN SEC23"/>
    <property type="match status" value="1"/>
</dbReference>
<evidence type="ECO:0000256" key="5">
    <source>
        <dbReference type="ARBA" id="ARBA00022448"/>
    </source>
</evidence>
<dbReference type="Pfam" id="PF08033">
    <property type="entry name" value="Sec23_BS"/>
    <property type="match status" value="1"/>
</dbReference>
<dbReference type="SUPFAM" id="SSF53300">
    <property type="entry name" value="vWA-like"/>
    <property type="match status" value="1"/>
</dbReference>
<keyword evidence="14 16" id="KW-0968">Cytoplasmic vesicle</keyword>
<comment type="similarity">
    <text evidence="3 16">Belongs to the SEC23/SEC24 family. SEC23 subfamily.</text>
</comment>
<keyword evidence="12 16" id="KW-0333">Golgi apparatus</keyword>
<feature type="domain" description="Sec23/Sec24 helical" evidence="20">
    <location>
        <begin position="526"/>
        <end position="624"/>
    </location>
</feature>
<keyword evidence="13 16" id="KW-0472">Membrane</keyword>
<dbReference type="PANTHER" id="PTHR11141:SF0">
    <property type="entry name" value="PROTEIN TRANSPORT PROTEIN SEC23"/>
    <property type="match status" value="1"/>
</dbReference>
<evidence type="ECO:0000256" key="11">
    <source>
        <dbReference type="ARBA" id="ARBA00022927"/>
    </source>
</evidence>
<keyword evidence="5 16" id="KW-0813">Transport</keyword>
<dbReference type="GO" id="GO:0090110">
    <property type="term" value="P:COPII-coated vesicle cargo loading"/>
    <property type="evidence" value="ECO:0007669"/>
    <property type="project" value="TreeGrafter"/>
</dbReference>
<dbReference type="Gene3D" id="2.30.30.380">
    <property type="entry name" value="Zn-finger domain of Sec23/24"/>
    <property type="match status" value="1"/>
</dbReference>
<evidence type="ECO:0000256" key="13">
    <source>
        <dbReference type="ARBA" id="ARBA00023136"/>
    </source>
</evidence>
<evidence type="ECO:0000256" key="16">
    <source>
        <dbReference type="RuleBase" id="RU365030"/>
    </source>
</evidence>
<sequence length="775" mass="86272">MADFEALKDQWSDVEDRDGIRLSWNTIPSSRMEASRLVVPIGALYTPLKEKTDTPLLQYQPVVCRPPCKGVLNPYCQVDMRARVWICPFCLNRNQLPAHYKDISEQAIPPELHQASTTIEYRLPKPAPLPPIFLFVVDTCQEEDSLKALKDSIIMSLSLLPTYALVGLVTYGTMTQVHELGYTECAKSYVFRGNKDYSSKQVQDMIGLSQMAPRPGMQQQPGHPPGPPPTIPTRFILPIGQCEFQLTNALEALQRDPWPVANDKRALRCTGVALSVAAGLLEASKFTGSGARIMLFAGGPATEGPGMVVGPELREPIRSHHDIDRDNIKYYKKALKFYEALAKRVTNNGHIVDIFAGCLDQVGLLEMRGLANTTGGHMILTDSFTSSMYKQSFARVFNKDGDDNLLMGFNAELEVLTTKELKVTGLIGHAVSLNKKSVSVGETECGIGNTCAWRMCGIDPEASYGIYFEVAGQGGPNQMAGGPQKAIMQFLTYYQHSSGQYHLRVTTVARNMSGPSGDPALAQSFDQEAAAVLMSRIAVFKAEVDDGPDVLRWVDRMLIRLCSRFAEYRKDDPSSFRLEKNFTLYPQFMFHLRRSQFLQVFNNSPDETAFYRHVLNHEDVSNSLVMIQPTLDSYGFDHEGGQPVLLDSASIQSETVLLLDTFFHILIFHGETMAEWRKAGYQEQEGYENFRTLLEAPKEDAKDLIQDRFPLPRFIVCDAGGSQARFLLSKLNPSTTHQTSTYGGVAQTAQTIFTDDVSLQTFMDHLMKLAVSGTS</sequence>
<dbReference type="Gene3D" id="3.40.20.10">
    <property type="entry name" value="Severin"/>
    <property type="match status" value="1"/>
</dbReference>
<dbReference type="Pfam" id="PF04810">
    <property type="entry name" value="zf-Sec23_Sec24"/>
    <property type="match status" value="1"/>
</dbReference>
<dbReference type="InterPro" id="IPR036465">
    <property type="entry name" value="vWFA_dom_sf"/>
</dbReference>
<dbReference type="FunFam" id="1.20.120.730:FF:000001">
    <property type="entry name" value="Protein transport protein SEC23"/>
    <property type="match status" value="1"/>
</dbReference>
<dbReference type="FunFam" id="2.30.30.380:FF:000001">
    <property type="entry name" value="Protein transport protein SEC23"/>
    <property type="match status" value="1"/>
</dbReference>
<evidence type="ECO:0000259" key="20">
    <source>
        <dbReference type="Pfam" id="PF04815"/>
    </source>
</evidence>
<dbReference type="CDD" id="cd11287">
    <property type="entry name" value="Sec23_C"/>
    <property type="match status" value="1"/>
</dbReference>
<reference evidence="22" key="1">
    <citation type="journal article" date="2020" name="Stud. Mycol.">
        <title>101 Dothideomycetes genomes: a test case for predicting lifestyles and emergence of pathogens.</title>
        <authorList>
            <person name="Haridas S."/>
            <person name="Albert R."/>
            <person name="Binder M."/>
            <person name="Bloem J."/>
            <person name="Labutti K."/>
            <person name="Salamov A."/>
            <person name="Andreopoulos B."/>
            <person name="Baker S."/>
            <person name="Barry K."/>
            <person name="Bills G."/>
            <person name="Bluhm B."/>
            <person name="Cannon C."/>
            <person name="Castanera R."/>
            <person name="Culley D."/>
            <person name="Daum C."/>
            <person name="Ezra D."/>
            <person name="Gonzalez J."/>
            <person name="Henrissat B."/>
            <person name="Kuo A."/>
            <person name="Liang C."/>
            <person name="Lipzen A."/>
            <person name="Lutzoni F."/>
            <person name="Magnuson J."/>
            <person name="Mondo S."/>
            <person name="Nolan M."/>
            <person name="Ohm R."/>
            <person name="Pangilinan J."/>
            <person name="Park H.-J."/>
            <person name="Ramirez L."/>
            <person name="Alfaro M."/>
            <person name="Sun H."/>
            <person name="Tritt A."/>
            <person name="Yoshinaga Y."/>
            <person name="Zwiers L.-H."/>
            <person name="Turgeon B."/>
            <person name="Goodwin S."/>
            <person name="Spatafora J."/>
            <person name="Crous P."/>
            <person name="Grigoriev I."/>
        </authorList>
    </citation>
    <scope>NUCLEOTIDE SEQUENCE</scope>
    <source>
        <strain evidence="22">HMLAC05119</strain>
    </source>
</reference>
<dbReference type="FunFam" id="3.40.20.10:FF:000006">
    <property type="entry name" value="Protein transport protein SEC23"/>
    <property type="match status" value="1"/>
</dbReference>
<dbReference type="Gene3D" id="3.40.50.410">
    <property type="entry name" value="von Willebrand factor, type A domain"/>
    <property type="match status" value="1"/>
</dbReference>
<dbReference type="InterPro" id="IPR036175">
    <property type="entry name" value="Sec23/24_helical_dom_sf"/>
</dbReference>
<dbReference type="InterPro" id="IPR037550">
    <property type="entry name" value="Sec23_C"/>
</dbReference>
<dbReference type="GO" id="GO:0006886">
    <property type="term" value="P:intracellular protein transport"/>
    <property type="evidence" value="ECO:0007669"/>
    <property type="project" value="InterPro"/>
</dbReference>
<dbReference type="Pfam" id="PF00626">
    <property type="entry name" value="Gelsolin"/>
    <property type="match status" value="1"/>
</dbReference>
<evidence type="ECO:0000256" key="10">
    <source>
        <dbReference type="ARBA" id="ARBA00022892"/>
    </source>
</evidence>
<dbReference type="SUPFAM" id="SSF82919">
    <property type="entry name" value="Zn-finger domain of Sec23/24"/>
    <property type="match status" value="1"/>
</dbReference>
<keyword evidence="11 16" id="KW-0653">Protein transport</keyword>
<protein>
    <recommendedName>
        <fullName evidence="4 16">Protein transport protein SEC23</fullName>
    </recommendedName>
</protein>
<dbReference type="GO" id="GO:0070971">
    <property type="term" value="C:endoplasmic reticulum exit site"/>
    <property type="evidence" value="ECO:0007669"/>
    <property type="project" value="TreeGrafter"/>
</dbReference>
<accession>A0A6A5R0X8</accession>
<dbReference type="EMBL" id="ML979132">
    <property type="protein sequence ID" value="KAF1921681.1"/>
    <property type="molecule type" value="Genomic_DNA"/>
</dbReference>
<dbReference type="AlphaFoldDB" id="A0A6A5R0X8"/>
<evidence type="ECO:0000259" key="18">
    <source>
        <dbReference type="Pfam" id="PF04810"/>
    </source>
</evidence>
<evidence type="ECO:0000256" key="2">
    <source>
        <dbReference type="ARBA" id="ARBA00004397"/>
    </source>
</evidence>
<evidence type="ECO:0000313" key="22">
    <source>
        <dbReference type="EMBL" id="KAF1921681.1"/>
    </source>
</evidence>
<dbReference type="GO" id="GO:0030127">
    <property type="term" value="C:COPII vesicle coat"/>
    <property type="evidence" value="ECO:0007669"/>
    <property type="project" value="InterPro"/>
</dbReference>
<dbReference type="InterPro" id="IPR012990">
    <property type="entry name" value="Beta-sandwich_Sec23_24"/>
</dbReference>